<dbReference type="InterPro" id="IPR050682">
    <property type="entry name" value="ModA/WtpA"/>
</dbReference>
<feature type="chain" id="PRO_5045810311" evidence="1">
    <location>
        <begin position="28"/>
        <end position="261"/>
    </location>
</feature>
<reference evidence="3" key="1">
    <citation type="journal article" date="2019" name="Int. J. Syst. Evol. Microbiol.">
        <title>The Global Catalogue of Microorganisms (GCM) 10K type strain sequencing project: providing services to taxonomists for standard genome sequencing and annotation.</title>
        <authorList>
            <consortium name="The Broad Institute Genomics Platform"/>
            <consortium name="The Broad Institute Genome Sequencing Center for Infectious Disease"/>
            <person name="Wu L."/>
            <person name="Ma J."/>
        </authorList>
    </citation>
    <scope>NUCLEOTIDE SEQUENCE [LARGE SCALE GENOMIC DNA]</scope>
    <source>
        <strain evidence="3">NCAIM B.01391</strain>
    </source>
</reference>
<evidence type="ECO:0000256" key="1">
    <source>
        <dbReference type="SAM" id="SignalP"/>
    </source>
</evidence>
<gene>
    <name evidence="2" type="ORF">ACFPOB_23370</name>
</gene>
<dbReference type="Proteomes" id="UP001596053">
    <property type="component" value="Unassembled WGS sequence"/>
</dbReference>
<keyword evidence="3" id="KW-1185">Reference proteome</keyword>
<dbReference type="Gene3D" id="3.40.190.10">
    <property type="entry name" value="Periplasmic binding protein-like II"/>
    <property type="match status" value="2"/>
</dbReference>
<dbReference type="RefSeq" id="WP_377800768.1">
    <property type="nucleotide sequence ID" value="NZ_JBHSLW010000039.1"/>
</dbReference>
<dbReference type="PANTHER" id="PTHR30632:SF11">
    <property type="entry name" value="BLR4797 PROTEIN"/>
    <property type="match status" value="1"/>
</dbReference>
<dbReference type="EMBL" id="JBHSLW010000039">
    <property type="protein sequence ID" value="MFC5422510.1"/>
    <property type="molecule type" value="Genomic_DNA"/>
</dbReference>
<dbReference type="PANTHER" id="PTHR30632">
    <property type="entry name" value="MOLYBDATE-BINDING PERIPLASMIC PROTEIN"/>
    <property type="match status" value="1"/>
</dbReference>
<evidence type="ECO:0000313" key="3">
    <source>
        <dbReference type="Proteomes" id="UP001596053"/>
    </source>
</evidence>
<sequence length="261" mass="26736">MPAPATRHLAGAMLLALPLVFAQAALAEVHVLSSGGFTAAYRDLVAGCEVKLGEKVVSAYGASMGAAPDAIPNRLARGEPADVVILAADAFDRLVKDGKGAAGTRVDLARSAIGLSVKAGAPKPDISTVEALKKTLMEAKSIAYSASASGTYLSEELFPKLDPSGQVMAKAKKIFSERVGTIVARGEAELGFQQVSELLPIEGLDFVGTLPEEVQRVTVFSAGLAAGAKQPEAAKKLIACLGSAEAAPAIRKTGLEPISGK</sequence>
<accession>A0ABW0IZ05</accession>
<evidence type="ECO:0000313" key="2">
    <source>
        <dbReference type="EMBL" id="MFC5422510.1"/>
    </source>
</evidence>
<protein>
    <submittedName>
        <fullName evidence="2">Substrate-binding domain-containing protein</fullName>
    </submittedName>
</protein>
<dbReference type="SUPFAM" id="SSF53850">
    <property type="entry name" value="Periplasmic binding protein-like II"/>
    <property type="match status" value="1"/>
</dbReference>
<dbReference type="Pfam" id="PF13531">
    <property type="entry name" value="SBP_bac_11"/>
    <property type="match status" value="1"/>
</dbReference>
<keyword evidence="1" id="KW-0732">Signal</keyword>
<comment type="caution">
    <text evidence="2">The sequence shown here is derived from an EMBL/GenBank/DDBJ whole genome shotgun (WGS) entry which is preliminary data.</text>
</comment>
<name>A0ABW0IZ05_9HYPH</name>
<feature type="signal peptide" evidence="1">
    <location>
        <begin position="1"/>
        <end position="27"/>
    </location>
</feature>
<organism evidence="2 3">
    <name type="scientific">Bosea eneae</name>
    <dbReference type="NCBI Taxonomy" id="151454"/>
    <lineage>
        <taxon>Bacteria</taxon>
        <taxon>Pseudomonadati</taxon>
        <taxon>Pseudomonadota</taxon>
        <taxon>Alphaproteobacteria</taxon>
        <taxon>Hyphomicrobiales</taxon>
        <taxon>Boseaceae</taxon>
        <taxon>Bosea</taxon>
    </lineage>
</organism>
<proteinExistence type="predicted"/>